<sequence>MKTFTNQSHCTAHQRIHTGDKQYKISNCEKVFSKTNSAETHMRTHIIEKQYQSSCCNNSFSKNTNHKTDLKTHNGKNIYQCNDTLREHELEQIDEQVKIENIVLINLSEPKVDVKEEQ</sequence>
<keyword evidence="3 6" id="KW-0863">Zinc-finger</keyword>
<evidence type="ECO:0000313" key="8">
    <source>
        <dbReference type="EMBL" id="CAL4122182.1"/>
    </source>
</evidence>
<dbReference type="PANTHER" id="PTHR23235">
    <property type="entry name" value="KRUEPPEL-LIKE TRANSCRIPTION FACTOR"/>
    <property type="match status" value="1"/>
</dbReference>
<evidence type="ECO:0000256" key="2">
    <source>
        <dbReference type="ARBA" id="ARBA00022737"/>
    </source>
</evidence>
<dbReference type="FunFam" id="3.30.160.60:FF:002343">
    <property type="entry name" value="Zinc finger protein 33A"/>
    <property type="match status" value="1"/>
</dbReference>
<keyword evidence="1" id="KW-0479">Metal-binding</keyword>
<evidence type="ECO:0000313" key="9">
    <source>
        <dbReference type="Proteomes" id="UP001497623"/>
    </source>
</evidence>
<feature type="non-terminal residue" evidence="8">
    <location>
        <position position="118"/>
    </location>
</feature>
<feature type="domain" description="C2H2-type" evidence="7">
    <location>
        <begin position="23"/>
        <end position="50"/>
    </location>
</feature>
<keyword evidence="4" id="KW-0862">Zinc</keyword>
<keyword evidence="5" id="KW-0539">Nucleus</keyword>
<evidence type="ECO:0000256" key="4">
    <source>
        <dbReference type="ARBA" id="ARBA00022833"/>
    </source>
</evidence>
<dbReference type="Gene3D" id="3.30.160.60">
    <property type="entry name" value="Classic Zinc Finger"/>
    <property type="match status" value="2"/>
</dbReference>
<dbReference type="PANTHER" id="PTHR23235:SF142">
    <property type="entry name" value="ZINC FINGER PROTEIN 384"/>
    <property type="match status" value="1"/>
</dbReference>
<evidence type="ECO:0000259" key="7">
    <source>
        <dbReference type="PROSITE" id="PS50157"/>
    </source>
</evidence>
<reference evidence="8 9" key="1">
    <citation type="submission" date="2024-05" db="EMBL/GenBank/DDBJ databases">
        <authorList>
            <person name="Wallberg A."/>
        </authorList>
    </citation>
    <scope>NUCLEOTIDE SEQUENCE [LARGE SCALE GENOMIC DNA]</scope>
</reference>
<evidence type="ECO:0000256" key="1">
    <source>
        <dbReference type="ARBA" id="ARBA00022723"/>
    </source>
</evidence>
<evidence type="ECO:0000256" key="3">
    <source>
        <dbReference type="ARBA" id="ARBA00022771"/>
    </source>
</evidence>
<dbReference type="GO" id="GO:0008270">
    <property type="term" value="F:zinc ion binding"/>
    <property type="evidence" value="ECO:0007669"/>
    <property type="project" value="UniProtKB-KW"/>
</dbReference>
<dbReference type="GO" id="GO:0000981">
    <property type="term" value="F:DNA-binding transcription factor activity, RNA polymerase II-specific"/>
    <property type="evidence" value="ECO:0007669"/>
    <property type="project" value="TreeGrafter"/>
</dbReference>
<organism evidence="8 9">
    <name type="scientific">Meganyctiphanes norvegica</name>
    <name type="common">Northern krill</name>
    <name type="synonym">Thysanopoda norvegica</name>
    <dbReference type="NCBI Taxonomy" id="48144"/>
    <lineage>
        <taxon>Eukaryota</taxon>
        <taxon>Metazoa</taxon>
        <taxon>Ecdysozoa</taxon>
        <taxon>Arthropoda</taxon>
        <taxon>Crustacea</taxon>
        <taxon>Multicrustacea</taxon>
        <taxon>Malacostraca</taxon>
        <taxon>Eumalacostraca</taxon>
        <taxon>Eucarida</taxon>
        <taxon>Euphausiacea</taxon>
        <taxon>Euphausiidae</taxon>
        <taxon>Meganyctiphanes</taxon>
    </lineage>
</organism>
<feature type="domain" description="C2H2-type" evidence="7">
    <location>
        <begin position="1"/>
        <end position="22"/>
    </location>
</feature>
<dbReference type="Proteomes" id="UP001497623">
    <property type="component" value="Unassembled WGS sequence"/>
</dbReference>
<name>A0AAV2RDG7_MEGNR</name>
<proteinExistence type="predicted"/>
<keyword evidence="2" id="KW-0677">Repeat</keyword>
<evidence type="ECO:0000256" key="5">
    <source>
        <dbReference type="ARBA" id="ARBA00023242"/>
    </source>
</evidence>
<gene>
    <name evidence="8" type="ORF">MNOR_LOCUS22904</name>
</gene>
<dbReference type="AlphaFoldDB" id="A0AAV2RDG7"/>
<dbReference type="InterPro" id="IPR036236">
    <property type="entry name" value="Znf_C2H2_sf"/>
</dbReference>
<comment type="caution">
    <text evidence="8">The sequence shown here is derived from an EMBL/GenBank/DDBJ whole genome shotgun (WGS) entry which is preliminary data.</text>
</comment>
<evidence type="ECO:0000256" key="6">
    <source>
        <dbReference type="PROSITE-ProRule" id="PRU00042"/>
    </source>
</evidence>
<accession>A0AAV2RDG7</accession>
<keyword evidence="9" id="KW-1185">Reference proteome</keyword>
<protein>
    <recommendedName>
        <fullName evidence="7">C2H2-type domain-containing protein</fullName>
    </recommendedName>
</protein>
<dbReference type="GO" id="GO:0000978">
    <property type="term" value="F:RNA polymerase II cis-regulatory region sequence-specific DNA binding"/>
    <property type="evidence" value="ECO:0007669"/>
    <property type="project" value="TreeGrafter"/>
</dbReference>
<dbReference type="SUPFAM" id="SSF57667">
    <property type="entry name" value="beta-beta-alpha zinc fingers"/>
    <property type="match status" value="1"/>
</dbReference>
<dbReference type="PROSITE" id="PS50157">
    <property type="entry name" value="ZINC_FINGER_C2H2_2"/>
    <property type="match status" value="2"/>
</dbReference>
<dbReference type="EMBL" id="CAXKWB010019670">
    <property type="protein sequence ID" value="CAL4122182.1"/>
    <property type="molecule type" value="Genomic_DNA"/>
</dbReference>
<dbReference type="InterPro" id="IPR013087">
    <property type="entry name" value="Znf_C2H2_type"/>
</dbReference>